<reference evidence="2 3" key="1">
    <citation type="journal article" date="2023" name="Sci. Data">
        <title>Genome assembly of the Korean intertidal mud-creeper Batillaria attramentaria.</title>
        <authorList>
            <person name="Patra A.K."/>
            <person name="Ho P.T."/>
            <person name="Jun S."/>
            <person name="Lee S.J."/>
            <person name="Kim Y."/>
            <person name="Won Y.J."/>
        </authorList>
    </citation>
    <scope>NUCLEOTIDE SEQUENCE [LARGE SCALE GENOMIC DNA]</scope>
    <source>
        <strain evidence="2">Wonlab-2016</strain>
    </source>
</reference>
<evidence type="ECO:0000256" key="1">
    <source>
        <dbReference type="SAM" id="MobiDB-lite"/>
    </source>
</evidence>
<evidence type="ECO:0000313" key="3">
    <source>
        <dbReference type="Proteomes" id="UP001519460"/>
    </source>
</evidence>
<dbReference type="EMBL" id="JACVVK020000282">
    <property type="protein sequence ID" value="KAK7480425.1"/>
    <property type="molecule type" value="Genomic_DNA"/>
</dbReference>
<name>A0ABD0JZ59_9CAEN</name>
<organism evidence="2 3">
    <name type="scientific">Batillaria attramentaria</name>
    <dbReference type="NCBI Taxonomy" id="370345"/>
    <lineage>
        <taxon>Eukaryota</taxon>
        <taxon>Metazoa</taxon>
        <taxon>Spiralia</taxon>
        <taxon>Lophotrochozoa</taxon>
        <taxon>Mollusca</taxon>
        <taxon>Gastropoda</taxon>
        <taxon>Caenogastropoda</taxon>
        <taxon>Sorbeoconcha</taxon>
        <taxon>Cerithioidea</taxon>
        <taxon>Batillariidae</taxon>
        <taxon>Batillaria</taxon>
    </lineage>
</organism>
<gene>
    <name evidence="2" type="ORF">BaRGS_00028344</name>
</gene>
<comment type="caution">
    <text evidence="2">The sequence shown here is derived from an EMBL/GenBank/DDBJ whole genome shotgun (WGS) entry which is preliminary data.</text>
</comment>
<keyword evidence="3" id="KW-1185">Reference proteome</keyword>
<dbReference type="AlphaFoldDB" id="A0ABD0JZ59"/>
<dbReference type="Proteomes" id="UP001519460">
    <property type="component" value="Unassembled WGS sequence"/>
</dbReference>
<evidence type="ECO:0000313" key="2">
    <source>
        <dbReference type="EMBL" id="KAK7480425.1"/>
    </source>
</evidence>
<protein>
    <submittedName>
        <fullName evidence="2">Uncharacterized protein</fullName>
    </submittedName>
</protein>
<proteinExistence type="predicted"/>
<accession>A0ABD0JZ59</accession>
<sequence>MVCEFGQSCVSPSRIAGELLNCDGPRPKRDNLKARPVRLIFCAFLKWELKQTTTARHGQTGLGDMGGGGLPASAH</sequence>
<feature type="region of interest" description="Disordered" evidence="1">
    <location>
        <begin position="55"/>
        <end position="75"/>
    </location>
</feature>
<feature type="compositionally biased region" description="Gly residues" evidence="1">
    <location>
        <begin position="60"/>
        <end position="75"/>
    </location>
</feature>